<gene>
    <name evidence="1" type="ORF">C0Q88_25960</name>
</gene>
<dbReference type="EMBL" id="PKQE01000010">
    <property type="protein sequence ID" value="PLC39848.1"/>
    <property type="molecule type" value="Genomic_DNA"/>
</dbReference>
<evidence type="ECO:0000313" key="2">
    <source>
        <dbReference type="Proteomes" id="UP000234456"/>
    </source>
</evidence>
<comment type="caution">
    <text evidence="1">The sequence shown here is derived from an EMBL/GenBank/DDBJ whole genome shotgun (WGS) entry which is preliminary data.</text>
</comment>
<name>A0A2N4TJJ2_RALPI</name>
<accession>A0A2N4TJJ2</accession>
<reference evidence="1 2" key="1">
    <citation type="submission" date="2017-12" db="EMBL/GenBank/DDBJ databases">
        <title>Draft genome sequence of Ralstonia pickettii 52.</title>
        <authorList>
            <person name="Zheng B."/>
        </authorList>
    </citation>
    <scope>NUCLEOTIDE SEQUENCE [LARGE SCALE GENOMIC DNA]</scope>
    <source>
        <strain evidence="1 2">52</strain>
    </source>
</reference>
<organism evidence="1 2">
    <name type="scientific">Ralstonia pickettii</name>
    <name type="common">Burkholderia pickettii</name>
    <dbReference type="NCBI Taxonomy" id="329"/>
    <lineage>
        <taxon>Bacteria</taxon>
        <taxon>Pseudomonadati</taxon>
        <taxon>Pseudomonadota</taxon>
        <taxon>Betaproteobacteria</taxon>
        <taxon>Burkholderiales</taxon>
        <taxon>Burkholderiaceae</taxon>
        <taxon>Ralstonia</taxon>
    </lineage>
</organism>
<sequence>MQNVTVVSIEPTGGGTDIDDASITLRCGTTEVTAFLFGCVTHVGDIVRAPLSAFDSEVRAAYLEDWPDDVKNEFHRERIEKTEQPYGYRGYGHVVDQEQGIIEVLGFRIDVGDLDFVPTGTAVEFECFRLDMRRVA</sequence>
<dbReference type="AlphaFoldDB" id="A0A2N4TJJ2"/>
<evidence type="ECO:0000313" key="1">
    <source>
        <dbReference type="EMBL" id="PLC39848.1"/>
    </source>
</evidence>
<protein>
    <submittedName>
        <fullName evidence="1">Uncharacterized protein</fullName>
    </submittedName>
</protein>
<proteinExistence type="predicted"/>
<dbReference type="Proteomes" id="UP000234456">
    <property type="component" value="Unassembled WGS sequence"/>
</dbReference>